<dbReference type="EC" id="2.4.2.-" evidence="15"/>
<dbReference type="PROSITE" id="PS51977">
    <property type="entry name" value="WGR"/>
    <property type="match status" value="1"/>
</dbReference>
<comment type="caution">
    <text evidence="21">The sequence shown here is derived from an EMBL/GenBank/DDBJ whole genome shotgun (WGS) entry which is preliminary data.</text>
</comment>
<dbReference type="Pfam" id="PF00644">
    <property type="entry name" value="PARP"/>
    <property type="match status" value="1"/>
</dbReference>
<dbReference type="Pfam" id="PF08063">
    <property type="entry name" value="Zn_ribbon_PADR1"/>
    <property type="match status" value="1"/>
</dbReference>
<dbReference type="FunFam" id="3.90.228.10:FF:000010">
    <property type="entry name" value="Poly [ADP-ribose] polymerase"/>
    <property type="match status" value="1"/>
</dbReference>
<evidence type="ECO:0000256" key="5">
    <source>
        <dbReference type="ARBA" id="ARBA00022679"/>
    </source>
</evidence>
<dbReference type="InterPro" id="IPR012317">
    <property type="entry name" value="Poly(ADP-ribose)pol_cat_dom"/>
</dbReference>
<dbReference type="Proteomes" id="UP001443914">
    <property type="component" value="Unassembled WGS sequence"/>
</dbReference>
<comment type="function">
    <text evidence="14">Involved in the base excision repair (BER) pathway, by catalyzing the poly(ADP-ribosyl)ation of a limited number of acceptor proteins involved in chromatin architecture and in DNA metabolism. This modification follows DNA damages and appears as an obligatory step in a detection/signaling pathway leading to the reparation of DNA strand breaks.</text>
</comment>
<evidence type="ECO:0000259" key="18">
    <source>
        <dbReference type="PROSITE" id="PS51059"/>
    </source>
</evidence>
<evidence type="ECO:0000313" key="22">
    <source>
        <dbReference type="Proteomes" id="UP001443914"/>
    </source>
</evidence>
<keyword evidence="12" id="KW-0539">Nucleus</keyword>
<dbReference type="SMART" id="SM00292">
    <property type="entry name" value="BRCT"/>
    <property type="match status" value="1"/>
</dbReference>
<proteinExistence type="inferred from homology"/>
<dbReference type="PROSITE" id="PS52007">
    <property type="entry name" value="PADR1"/>
    <property type="match status" value="1"/>
</dbReference>
<evidence type="ECO:0000256" key="9">
    <source>
        <dbReference type="ARBA" id="ARBA00022771"/>
    </source>
</evidence>
<dbReference type="SMART" id="SM00773">
    <property type="entry name" value="WGR"/>
    <property type="match status" value="1"/>
</dbReference>
<dbReference type="SUPFAM" id="SSF47587">
    <property type="entry name" value="Domain of poly(ADP-ribose) polymerase"/>
    <property type="match status" value="1"/>
</dbReference>
<dbReference type="Pfam" id="PF02877">
    <property type="entry name" value="PARP_reg"/>
    <property type="match status" value="1"/>
</dbReference>
<dbReference type="InterPro" id="IPR036616">
    <property type="entry name" value="Poly(ADP-ribose)pol_reg_dom_sf"/>
</dbReference>
<dbReference type="SMART" id="SM01335">
    <property type="entry name" value="PADR1"/>
    <property type="match status" value="1"/>
</dbReference>
<feature type="domain" description="BRCT" evidence="17">
    <location>
        <begin position="189"/>
        <end position="281"/>
    </location>
</feature>
<feature type="domain" description="PARP catalytic" evidence="18">
    <location>
        <begin position="584"/>
        <end position="817"/>
    </location>
</feature>
<evidence type="ECO:0000259" key="17">
    <source>
        <dbReference type="PROSITE" id="PS50172"/>
    </source>
</evidence>
<dbReference type="PANTHER" id="PTHR10459">
    <property type="entry name" value="DNA LIGASE"/>
    <property type="match status" value="1"/>
</dbReference>
<accession>A0AAW1KWB9</accession>
<evidence type="ECO:0000256" key="2">
    <source>
        <dbReference type="ARBA" id="ARBA00000459"/>
    </source>
</evidence>
<feature type="domain" description="WGR" evidence="20">
    <location>
        <begin position="329"/>
        <end position="429"/>
    </location>
</feature>
<dbReference type="InterPro" id="IPR012982">
    <property type="entry name" value="PARP1-like_PADR1_Zn_ribbon"/>
</dbReference>
<feature type="domain" description="PARP alpha-helical" evidence="19">
    <location>
        <begin position="456"/>
        <end position="575"/>
    </location>
</feature>
<evidence type="ECO:0000259" key="20">
    <source>
        <dbReference type="PROSITE" id="PS51977"/>
    </source>
</evidence>
<evidence type="ECO:0000256" key="7">
    <source>
        <dbReference type="ARBA" id="ARBA00022723"/>
    </source>
</evidence>
<dbReference type="SUPFAM" id="SSF56399">
    <property type="entry name" value="ADP-ribosylation"/>
    <property type="match status" value="1"/>
</dbReference>
<dbReference type="InterPro" id="IPR036420">
    <property type="entry name" value="BRCT_dom_sf"/>
</dbReference>
<keyword evidence="8" id="KW-0013">ADP-ribosylation</keyword>
<evidence type="ECO:0000256" key="1">
    <source>
        <dbReference type="ARBA" id="ARBA00000438"/>
    </source>
</evidence>
<keyword evidence="7" id="KW-0479">Metal-binding</keyword>
<dbReference type="GO" id="GO:1990404">
    <property type="term" value="F:NAD+-protein mono-ADP-ribosyltransferase activity"/>
    <property type="evidence" value="ECO:0007669"/>
    <property type="project" value="TreeGrafter"/>
</dbReference>
<dbReference type="GO" id="GO:0003950">
    <property type="term" value="F:NAD+ poly-ADP-ribosyltransferase activity"/>
    <property type="evidence" value="ECO:0007669"/>
    <property type="project" value="UniProtKB-UniRule"/>
</dbReference>
<organism evidence="21 22">
    <name type="scientific">Saponaria officinalis</name>
    <name type="common">Common soapwort</name>
    <name type="synonym">Lychnis saponaria</name>
    <dbReference type="NCBI Taxonomy" id="3572"/>
    <lineage>
        <taxon>Eukaryota</taxon>
        <taxon>Viridiplantae</taxon>
        <taxon>Streptophyta</taxon>
        <taxon>Embryophyta</taxon>
        <taxon>Tracheophyta</taxon>
        <taxon>Spermatophyta</taxon>
        <taxon>Magnoliopsida</taxon>
        <taxon>eudicotyledons</taxon>
        <taxon>Gunneridae</taxon>
        <taxon>Pentapetalae</taxon>
        <taxon>Caryophyllales</taxon>
        <taxon>Caryophyllaceae</taxon>
        <taxon>Caryophylleae</taxon>
        <taxon>Saponaria</taxon>
    </lineage>
</organism>
<dbReference type="PROSITE" id="PS51060">
    <property type="entry name" value="PARP_ALPHA_HD"/>
    <property type="match status" value="1"/>
</dbReference>
<evidence type="ECO:0000313" key="21">
    <source>
        <dbReference type="EMBL" id="KAK9726991.1"/>
    </source>
</evidence>
<dbReference type="InterPro" id="IPR001357">
    <property type="entry name" value="BRCT_dom"/>
</dbReference>
<dbReference type="GO" id="GO:0006302">
    <property type="term" value="P:double-strand break repair"/>
    <property type="evidence" value="ECO:0007669"/>
    <property type="project" value="TreeGrafter"/>
</dbReference>
<dbReference type="PANTHER" id="PTHR10459:SF106">
    <property type="entry name" value="PROTEIN ADP-RIBOSYLTRANSFERASE PARP3"/>
    <property type="match status" value="1"/>
</dbReference>
<feature type="region of interest" description="Disordered" evidence="16">
    <location>
        <begin position="1"/>
        <end position="63"/>
    </location>
</feature>
<comment type="catalytic activity">
    <reaction evidence="2">
        <text>L-glutamyl-[protein] + NAD(+) = 5-O-(ADP-D-ribosyl)-L-glutamyl-[protein] + nicotinamide</text>
        <dbReference type="Rhea" id="RHEA:58224"/>
        <dbReference type="Rhea" id="RHEA-COMP:10208"/>
        <dbReference type="Rhea" id="RHEA-COMP:15089"/>
        <dbReference type="ChEBI" id="CHEBI:17154"/>
        <dbReference type="ChEBI" id="CHEBI:29973"/>
        <dbReference type="ChEBI" id="CHEBI:57540"/>
        <dbReference type="ChEBI" id="CHEBI:142540"/>
    </reaction>
</comment>
<dbReference type="InterPro" id="IPR004102">
    <property type="entry name" value="Poly(ADP-ribose)pol_reg_dom"/>
</dbReference>
<name>A0AAW1KWB9_SAPOF</name>
<dbReference type="EMBL" id="JBDFQZ010000005">
    <property type="protein sequence ID" value="KAK9726991.1"/>
    <property type="molecule type" value="Genomic_DNA"/>
</dbReference>
<dbReference type="Gene3D" id="3.90.228.10">
    <property type="match status" value="1"/>
</dbReference>
<dbReference type="InterPro" id="IPR049296">
    <property type="entry name" value="PARP1-like_PADR1_N"/>
</dbReference>
<dbReference type="SUPFAM" id="SSF142921">
    <property type="entry name" value="WGR domain-like"/>
    <property type="match status" value="1"/>
</dbReference>
<evidence type="ECO:0000256" key="14">
    <source>
        <dbReference type="ARBA" id="ARBA00024945"/>
    </source>
</evidence>
<dbReference type="Pfam" id="PF21728">
    <property type="entry name" value="PADR1_N"/>
    <property type="match status" value="1"/>
</dbReference>
<evidence type="ECO:0000256" key="10">
    <source>
        <dbReference type="ARBA" id="ARBA00022833"/>
    </source>
</evidence>
<dbReference type="CDD" id="cd17747">
    <property type="entry name" value="BRCT_PARP1"/>
    <property type="match status" value="1"/>
</dbReference>
<dbReference type="AlphaFoldDB" id="A0AAW1KWB9"/>
<keyword evidence="5 15" id="KW-0808">Transferase</keyword>
<dbReference type="Pfam" id="PF00533">
    <property type="entry name" value="BRCT"/>
    <property type="match status" value="1"/>
</dbReference>
<keyword evidence="11 15" id="KW-0520">NAD</keyword>
<dbReference type="PROSITE" id="PS50172">
    <property type="entry name" value="BRCT"/>
    <property type="match status" value="1"/>
</dbReference>
<dbReference type="Pfam" id="PF05406">
    <property type="entry name" value="WGR"/>
    <property type="match status" value="1"/>
</dbReference>
<keyword evidence="10" id="KW-0862">Zinc</keyword>
<evidence type="ECO:0000256" key="4">
    <source>
        <dbReference type="ARBA" id="ARBA00022676"/>
    </source>
</evidence>
<evidence type="ECO:0000256" key="3">
    <source>
        <dbReference type="ARBA" id="ARBA00004123"/>
    </source>
</evidence>
<comment type="catalytic activity">
    <reaction evidence="1">
        <text>L-aspartyl-[protein] + NAD(+) = 4-O-(ADP-D-ribosyl)-L-aspartyl-[protein] + nicotinamide</text>
        <dbReference type="Rhea" id="RHEA:54424"/>
        <dbReference type="Rhea" id="RHEA-COMP:9867"/>
        <dbReference type="Rhea" id="RHEA-COMP:13832"/>
        <dbReference type="ChEBI" id="CHEBI:17154"/>
        <dbReference type="ChEBI" id="CHEBI:29961"/>
        <dbReference type="ChEBI" id="CHEBI:57540"/>
        <dbReference type="ChEBI" id="CHEBI:138102"/>
    </reaction>
</comment>
<dbReference type="Gene3D" id="3.40.50.10190">
    <property type="entry name" value="BRCT domain"/>
    <property type="match status" value="1"/>
</dbReference>
<evidence type="ECO:0000256" key="6">
    <source>
        <dbReference type="ARBA" id="ARBA00022695"/>
    </source>
</evidence>
<evidence type="ECO:0000256" key="12">
    <source>
        <dbReference type="ARBA" id="ARBA00023242"/>
    </source>
</evidence>
<gene>
    <name evidence="21" type="ORF">RND81_05G250700</name>
</gene>
<keyword evidence="6" id="KW-0548">Nucleotidyltransferase</keyword>
<keyword evidence="4 15" id="KW-0328">Glycosyltransferase</keyword>
<dbReference type="InterPro" id="IPR036930">
    <property type="entry name" value="WGR_dom_sf"/>
</dbReference>
<dbReference type="Gene3D" id="3.90.640.80">
    <property type="match status" value="1"/>
</dbReference>
<keyword evidence="22" id="KW-1185">Reference proteome</keyword>
<dbReference type="SUPFAM" id="SSF52113">
    <property type="entry name" value="BRCT domain"/>
    <property type="match status" value="1"/>
</dbReference>
<comment type="subcellular location">
    <subcellularLocation>
        <location evidence="3">Nucleus</location>
    </subcellularLocation>
</comment>
<dbReference type="GO" id="GO:0008270">
    <property type="term" value="F:zinc ion binding"/>
    <property type="evidence" value="ECO:0007669"/>
    <property type="project" value="UniProtKB-KW"/>
</dbReference>
<evidence type="ECO:0000256" key="16">
    <source>
        <dbReference type="SAM" id="MobiDB-lite"/>
    </source>
</evidence>
<evidence type="ECO:0000256" key="15">
    <source>
        <dbReference type="RuleBase" id="RU362114"/>
    </source>
</evidence>
<dbReference type="InterPro" id="IPR008893">
    <property type="entry name" value="WGR_domain"/>
</dbReference>
<evidence type="ECO:0000256" key="11">
    <source>
        <dbReference type="ARBA" id="ARBA00023027"/>
    </source>
</evidence>
<evidence type="ECO:0000259" key="19">
    <source>
        <dbReference type="PROSITE" id="PS51060"/>
    </source>
</evidence>
<comment type="similarity">
    <text evidence="13">Belongs to the ARTD/PARP family.</text>
</comment>
<dbReference type="InterPro" id="IPR050800">
    <property type="entry name" value="ARTD/PARP"/>
</dbReference>
<dbReference type="CDD" id="cd01437">
    <property type="entry name" value="parp_like"/>
    <property type="match status" value="1"/>
</dbReference>
<protein>
    <recommendedName>
        <fullName evidence="15">Poly [ADP-ribose] polymerase</fullName>
        <shortName evidence="15">PARP</shortName>
        <ecNumber evidence="15">2.4.2.-</ecNumber>
    </recommendedName>
</protein>
<feature type="compositionally biased region" description="Basic and acidic residues" evidence="16">
    <location>
        <begin position="1"/>
        <end position="19"/>
    </location>
</feature>
<keyword evidence="9" id="KW-0863">Zinc-finger</keyword>
<evidence type="ECO:0000256" key="13">
    <source>
        <dbReference type="ARBA" id="ARBA00024347"/>
    </source>
</evidence>
<dbReference type="GO" id="GO:0005730">
    <property type="term" value="C:nucleolus"/>
    <property type="evidence" value="ECO:0007669"/>
    <property type="project" value="TreeGrafter"/>
</dbReference>
<reference evidence="21" key="1">
    <citation type="submission" date="2024-03" db="EMBL/GenBank/DDBJ databases">
        <title>WGS assembly of Saponaria officinalis var. Norfolk2.</title>
        <authorList>
            <person name="Jenkins J."/>
            <person name="Shu S."/>
            <person name="Grimwood J."/>
            <person name="Barry K."/>
            <person name="Goodstein D."/>
            <person name="Schmutz J."/>
            <person name="Leebens-Mack J."/>
            <person name="Osbourn A."/>
        </authorList>
    </citation>
    <scope>NUCLEOTIDE SEQUENCE [LARGE SCALE GENOMIC DNA]</scope>
    <source>
        <strain evidence="21">JIC</strain>
    </source>
</reference>
<sequence>MKVEKRAQTHAHGQEDQKMKTRKHKGDTKTNDQTEQQSPTKKARQETESHDGRQTNGRGRSSDISKEYEEFCKAIRENLSVDQLKEILKLNGEEPSGPDDALISKCQDLLFYGAVLECPVCGGYLEFSGNRYSCTGALSEWSTCTYKTKNPPRKEDPIKLPDSVHKSSVSDLLKKYQDPSQRHQKEIPPAQKPFTGMVISLSGRLTQTHQYWRREIEKHGGKVANTVIGVTCLVVSPMERERGGSSKVTEAVERGIPVVREAWLNDSIEKQEPQPLEAYDCVSDLSTYGKGIPWDKQDPSEEAIESLTAELKMYGKRGVYKDTMLQQQGGEILEKDGLLYNCGFSLCDQGRGVNEIAITQLITVPEKKLHLYYKRGKVGDDPKAQERLEEWDNEGDAIQEFARLFEELTGNEFQLWETEKKFQKKPQKFHVIDMDDGFDARYGALGIRQLGSAAAHCKLDPMVANFMKVLCSQEIYRYALMEMALDSPDLPVGMVTDLHIKRCEDVLLQFIETVKSQKEGGPKTEALWSDFSSKWFTLMHSTLPFIIKDFQELADHAAAPLETVRDVTVASHLIGDMSGSTLEDPLSERYKKLGCKISRLEKDSNDYKMIVNYLEKTYEPIKVGEISYDVSVDNIFSVDLSAGPSYEDIKKLPNKVLLWCGTPSSNLLRHLQKGFLPALCSLPAPGYMFGRAIVCSDAAAEAARYGFTAVDRPEGFLVLAVASLGDEIIEVGSPPEDTKSLEERKVGVKGLGKRKTDESEHFVWKDDIKVPAGSLVPAEPEQKDTILDFNEYAVYDPNQVRISFLVGVKYIEKNVEIDVAE</sequence>
<dbReference type="Gene3D" id="1.20.142.10">
    <property type="entry name" value="Poly(ADP-ribose) polymerase, regulatory domain"/>
    <property type="match status" value="1"/>
</dbReference>
<dbReference type="GO" id="GO:0070212">
    <property type="term" value="P:protein poly-ADP-ribosylation"/>
    <property type="evidence" value="ECO:0007669"/>
    <property type="project" value="TreeGrafter"/>
</dbReference>
<feature type="compositionally biased region" description="Basic and acidic residues" evidence="16">
    <location>
        <begin position="43"/>
        <end position="53"/>
    </location>
</feature>
<dbReference type="FunFam" id="1.20.142.10:FF:000004">
    <property type="entry name" value="Poly [ADP-ribose] polymerase"/>
    <property type="match status" value="1"/>
</dbReference>
<dbReference type="PROSITE" id="PS51059">
    <property type="entry name" value="PARP_CATALYTIC"/>
    <property type="match status" value="1"/>
</dbReference>
<evidence type="ECO:0000256" key="8">
    <source>
        <dbReference type="ARBA" id="ARBA00022765"/>
    </source>
</evidence>
<dbReference type="GO" id="GO:0016779">
    <property type="term" value="F:nucleotidyltransferase activity"/>
    <property type="evidence" value="ECO:0007669"/>
    <property type="project" value="UniProtKB-KW"/>
</dbReference>